<dbReference type="EMBL" id="KV878210">
    <property type="protein sequence ID" value="OJJ38145.1"/>
    <property type="molecule type" value="Genomic_DNA"/>
</dbReference>
<gene>
    <name evidence="2" type="ORF">ASPWEDRAFT_311425</name>
</gene>
<feature type="compositionally biased region" description="Pro residues" evidence="1">
    <location>
        <begin position="448"/>
        <end position="457"/>
    </location>
</feature>
<dbReference type="RefSeq" id="XP_040691821.1">
    <property type="nucleotide sequence ID" value="XM_040833506.1"/>
</dbReference>
<feature type="region of interest" description="Disordered" evidence="1">
    <location>
        <begin position="1"/>
        <end position="72"/>
    </location>
</feature>
<keyword evidence="3" id="KW-1185">Reference proteome</keyword>
<proteinExistence type="predicted"/>
<feature type="compositionally biased region" description="Low complexity" evidence="1">
    <location>
        <begin position="191"/>
        <end position="202"/>
    </location>
</feature>
<feature type="compositionally biased region" description="Basic and acidic residues" evidence="1">
    <location>
        <begin position="1"/>
        <end position="11"/>
    </location>
</feature>
<feature type="compositionally biased region" description="Polar residues" evidence="1">
    <location>
        <begin position="220"/>
        <end position="233"/>
    </location>
</feature>
<feature type="compositionally biased region" description="Pro residues" evidence="1">
    <location>
        <begin position="488"/>
        <end position="503"/>
    </location>
</feature>
<feature type="compositionally biased region" description="Basic and acidic residues" evidence="1">
    <location>
        <begin position="144"/>
        <end position="153"/>
    </location>
</feature>
<feature type="compositionally biased region" description="Polar residues" evidence="1">
    <location>
        <begin position="787"/>
        <end position="803"/>
    </location>
</feature>
<feature type="compositionally biased region" description="Low complexity" evidence="1">
    <location>
        <begin position="404"/>
        <end position="423"/>
    </location>
</feature>
<feature type="compositionally biased region" description="Basic and acidic residues" evidence="1">
    <location>
        <begin position="702"/>
        <end position="715"/>
    </location>
</feature>
<feature type="compositionally biased region" description="Polar residues" evidence="1">
    <location>
        <begin position="291"/>
        <end position="305"/>
    </location>
</feature>
<name>A0A1L9RTA1_ASPWE</name>
<organism evidence="2 3">
    <name type="scientific">Aspergillus wentii DTO 134E9</name>
    <dbReference type="NCBI Taxonomy" id="1073089"/>
    <lineage>
        <taxon>Eukaryota</taxon>
        <taxon>Fungi</taxon>
        <taxon>Dikarya</taxon>
        <taxon>Ascomycota</taxon>
        <taxon>Pezizomycotina</taxon>
        <taxon>Eurotiomycetes</taxon>
        <taxon>Eurotiomycetidae</taxon>
        <taxon>Eurotiales</taxon>
        <taxon>Aspergillaceae</taxon>
        <taxon>Aspergillus</taxon>
        <taxon>Aspergillus subgen. Cremei</taxon>
    </lineage>
</organism>
<protein>
    <submittedName>
        <fullName evidence="2">Uncharacterized protein</fullName>
    </submittedName>
</protein>
<feature type="compositionally biased region" description="Polar residues" evidence="1">
    <location>
        <begin position="34"/>
        <end position="55"/>
    </location>
</feature>
<reference evidence="3" key="1">
    <citation type="journal article" date="2017" name="Genome Biol.">
        <title>Comparative genomics reveals high biological diversity and specific adaptations in the industrially and medically important fungal genus Aspergillus.</title>
        <authorList>
            <person name="de Vries R.P."/>
            <person name="Riley R."/>
            <person name="Wiebenga A."/>
            <person name="Aguilar-Osorio G."/>
            <person name="Amillis S."/>
            <person name="Uchima C.A."/>
            <person name="Anderluh G."/>
            <person name="Asadollahi M."/>
            <person name="Askin M."/>
            <person name="Barry K."/>
            <person name="Battaglia E."/>
            <person name="Bayram O."/>
            <person name="Benocci T."/>
            <person name="Braus-Stromeyer S.A."/>
            <person name="Caldana C."/>
            <person name="Canovas D."/>
            <person name="Cerqueira G.C."/>
            <person name="Chen F."/>
            <person name="Chen W."/>
            <person name="Choi C."/>
            <person name="Clum A."/>
            <person name="Dos Santos R.A."/>
            <person name="Damasio A.R."/>
            <person name="Diallinas G."/>
            <person name="Emri T."/>
            <person name="Fekete E."/>
            <person name="Flipphi M."/>
            <person name="Freyberg S."/>
            <person name="Gallo A."/>
            <person name="Gournas C."/>
            <person name="Habgood R."/>
            <person name="Hainaut M."/>
            <person name="Harispe M.L."/>
            <person name="Henrissat B."/>
            <person name="Hilden K.S."/>
            <person name="Hope R."/>
            <person name="Hossain A."/>
            <person name="Karabika E."/>
            <person name="Karaffa L."/>
            <person name="Karanyi Z."/>
            <person name="Krasevec N."/>
            <person name="Kuo A."/>
            <person name="Kusch H."/>
            <person name="LaButti K."/>
            <person name="Lagendijk E.L."/>
            <person name="Lapidus A."/>
            <person name="Levasseur A."/>
            <person name="Lindquist E."/>
            <person name="Lipzen A."/>
            <person name="Logrieco A.F."/>
            <person name="MacCabe A."/>
            <person name="Maekelae M.R."/>
            <person name="Malavazi I."/>
            <person name="Melin P."/>
            <person name="Meyer V."/>
            <person name="Mielnichuk N."/>
            <person name="Miskei M."/>
            <person name="Molnar A.P."/>
            <person name="Mule G."/>
            <person name="Ngan C.Y."/>
            <person name="Orejas M."/>
            <person name="Orosz E."/>
            <person name="Ouedraogo J.P."/>
            <person name="Overkamp K.M."/>
            <person name="Park H.-S."/>
            <person name="Perrone G."/>
            <person name="Piumi F."/>
            <person name="Punt P.J."/>
            <person name="Ram A.F."/>
            <person name="Ramon A."/>
            <person name="Rauscher S."/>
            <person name="Record E."/>
            <person name="Riano-Pachon D.M."/>
            <person name="Robert V."/>
            <person name="Roehrig J."/>
            <person name="Ruller R."/>
            <person name="Salamov A."/>
            <person name="Salih N.S."/>
            <person name="Samson R.A."/>
            <person name="Sandor E."/>
            <person name="Sanguinetti M."/>
            <person name="Schuetze T."/>
            <person name="Sepcic K."/>
            <person name="Shelest E."/>
            <person name="Sherlock G."/>
            <person name="Sophianopoulou V."/>
            <person name="Squina F.M."/>
            <person name="Sun H."/>
            <person name="Susca A."/>
            <person name="Todd R.B."/>
            <person name="Tsang A."/>
            <person name="Unkles S.E."/>
            <person name="van de Wiele N."/>
            <person name="van Rossen-Uffink D."/>
            <person name="Oliveira J.V."/>
            <person name="Vesth T.C."/>
            <person name="Visser J."/>
            <person name="Yu J.-H."/>
            <person name="Zhou M."/>
            <person name="Andersen M.R."/>
            <person name="Archer D.B."/>
            <person name="Baker S.E."/>
            <person name="Benoit I."/>
            <person name="Brakhage A.A."/>
            <person name="Braus G.H."/>
            <person name="Fischer R."/>
            <person name="Frisvad J.C."/>
            <person name="Goldman G.H."/>
            <person name="Houbraken J."/>
            <person name="Oakley B."/>
            <person name="Pocsi I."/>
            <person name="Scazzocchio C."/>
            <person name="Seiboth B."/>
            <person name="vanKuyk P.A."/>
            <person name="Wortman J."/>
            <person name="Dyer P.S."/>
            <person name="Grigoriev I.V."/>
        </authorList>
    </citation>
    <scope>NUCLEOTIDE SEQUENCE [LARGE SCALE GENOMIC DNA]</scope>
    <source>
        <strain evidence="3">DTO 134E9</strain>
    </source>
</reference>
<feature type="compositionally biased region" description="Polar residues" evidence="1">
    <location>
        <begin position="766"/>
        <end position="777"/>
    </location>
</feature>
<evidence type="ECO:0000313" key="3">
    <source>
        <dbReference type="Proteomes" id="UP000184383"/>
    </source>
</evidence>
<feature type="compositionally biased region" description="Basic residues" evidence="1">
    <location>
        <begin position="738"/>
        <end position="747"/>
    </location>
</feature>
<feature type="compositionally biased region" description="Polar residues" evidence="1">
    <location>
        <begin position="880"/>
        <end position="902"/>
    </location>
</feature>
<dbReference type="VEuPathDB" id="FungiDB:ASPWEDRAFT_311425"/>
<feature type="compositionally biased region" description="Basic and acidic residues" evidence="1">
    <location>
        <begin position="563"/>
        <end position="577"/>
    </location>
</feature>
<feature type="compositionally biased region" description="Basic and acidic residues" evidence="1">
    <location>
        <begin position="621"/>
        <end position="633"/>
    </location>
</feature>
<feature type="compositionally biased region" description="Polar residues" evidence="1">
    <location>
        <begin position="181"/>
        <end position="190"/>
    </location>
</feature>
<evidence type="ECO:0000313" key="2">
    <source>
        <dbReference type="EMBL" id="OJJ38145.1"/>
    </source>
</evidence>
<feature type="compositionally biased region" description="Low complexity" evidence="1">
    <location>
        <begin position="685"/>
        <end position="700"/>
    </location>
</feature>
<dbReference type="Proteomes" id="UP000184383">
    <property type="component" value="Unassembled WGS sequence"/>
</dbReference>
<feature type="compositionally biased region" description="Polar residues" evidence="1">
    <location>
        <begin position="381"/>
        <end position="397"/>
    </location>
</feature>
<feature type="region of interest" description="Disordered" evidence="1">
    <location>
        <begin position="107"/>
        <end position="804"/>
    </location>
</feature>
<feature type="region of interest" description="Disordered" evidence="1">
    <location>
        <begin position="852"/>
        <end position="916"/>
    </location>
</feature>
<sequence>MHQWTELHESRVAPSPIVPTCRPSPPLSKRKQYSMANSSSKQQFLSSTTNNTNEGHQACPPGSPDNPMKNENVAELMRYLQTHNAPPQSQSNGARDILKAGHRRLRQLAQRQRKESDPRSKEEDNHRHLRALQREGFLQAPVKKKSEPKKSLDSSRSISNFSMLSSSRRDVESIGQPWLERQSTQDSTGRLSSLDLSELNSLVEAAAQFEDTKPPPYQPPETTSTQCDPVNEQTPDKPLSEPNQIADSTEHKSIKGKSSAASEAEDHVSDDNVTPSDGTSDTKPPVEKPQVNKNDNSEPTMQDTNQEQKADEPKGESSSKGKTSTSPVVQHHPNPAPSLKLFPDTLPPRMSSKTAWRISNCRLPIPNAPPGPDSQQGSSSATAESSNAGSKPSSTRPSLDDFPKPNGSVSSSSASAKSPTKPADQMPPPKSKSRPTSLQMSAINAFPLPAPMRPLPSLPGSASAHPPQDKKANSNRRPNQALVRPSDLPTPPPSIPSPLPSPRGFPKNSSPEKDSRPRSSKGSAPSEAQGEHKAPGSGAQEKQPPKSTSSPPESPPLVRMRQSRAERVRALKLKDLSASRLYLTGSDSPRGEETRQSFDSQVSPRTEVFPKNREAPPLPRRSGEDRTDVDRCVQKPIASGLPSPPPVSSLPSDPPAHYFNARSNDKRHCTSPIASNTASNKQNELSPPSRLGRSSSTRSASLRHERVHNEEKPEQLDCALPSSDDECMGAHSKEYRSRPKSSRRKQKPGLGLDADSLHAAPRVRKASSSNPLCSPSTPRDRSYPTFDKSSPQSLHSQDSQASHARTVKLLESRIAQLERQNKILQAALSAALDAGGKDENALGMSTSTSVSASTASSATGTSFSSTTTPSPVEETIPEQGKQSRMGSSSGPAGWNVSRNNGPRASTATTSSRGSNFKELEDIIAGFEFGWTLDVPNGPGATQPAQN</sequence>
<feature type="compositionally biased region" description="Polar residues" evidence="1">
    <location>
        <begin position="154"/>
        <end position="166"/>
    </location>
</feature>
<evidence type="ECO:0000256" key="1">
    <source>
        <dbReference type="SAM" id="MobiDB-lite"/>
    </source>
</evidence>
<feature type="compositionally biased region" description="Basic and acidic residues" evidence="1">
    <location>
        <begin position="112"/>
        <end position="126"/>
    </location>
</feature>
<dbReference type="GeneID" id="63749354"/>
<feature type="compositionally biased region" description="Low complexity" evidence="1">
    <location>
        <begin position="903"/>
        <end position="912"/>
    </location>
</feature>
<feature type="compositionally biased region" description="Low complexity" evidence="1">
    <location>
        <begin position="852"/>
        <end position="870"/>
    </location>
</feature>
<accession>A0A1L9RTA1</accession>
<feature type="compositionally biased region" description="Low complexity" evidence="1">
    <location>
        <begin position="540"/>
        <end position="551"/>
    </location>
</feature>
<feature type="compositionally biased region" description="Polar residues" evidence="1">
    <location>
        <begin position="271"/>
        <end position="282"/>
    </location>
</feature>
<dbReference type="OrthoDB" id="4188047at2759"/>
<feature type="compositionally biased region" description="Polar residues" evidence="1">
    <location>
        <begin position="672"/>
        <end position="684"/>
    </location>
</feature>
<feature type="compositionally biased region" description="Basic and acidic residues" evidence="1">
    <location>
        <begin position="306"/>
        <end position="319"/>
    </location>
</feature>
<dbReference type="AlphaFoldDB" id="A0A1L9RTA1"/>
<feature type="compositionally biased region" description="Pro residues" evidence="1">
    <location>
        <begin position="642"/>
        <end position="654"/>
    </location>
</feature>